<dbReference type="InterPro" id="IPR024041">
    <property type="entry name" value="NH4_transpt_AmtB-like_dom"/>
</dbReference>
<feature type="transmembrane region" description="Helical" evidence="8">
    <location>
        <begin position="364"/>
        <end position="384"/>
    </location>
</feature>
<evidence type="ECO:0000256" key="9">
    <source>
        <dbReference type="SAM" id="SignalP"/>
    </source>
</evidence>
<feature type="transmembrane region" description="Helical" evidence="8">
    <location>
        <begin position="245"/>
        <end position="265"/>
    </location>
</feature>
<protein>
    <recommendedName>
        <fullName evidence="8">Ammonium transporter</fullName>
    </recommendedName>
</protein>
<evidence type="ECO:0000259" key="10">
    <source>
        <dbReference type="Pfam" id="PF00909"/>
    </source>
</evidence>
<feature type="transmembrane region" description="Helical" evidence="8">
    <location>
        <begin position="176"/>
        <end position="197"/>
    </location>
</feature>
<feature type="transmembrane region" description="Helical" evidence="8">
    <location>
        <begin position="277"/>
        <end position="296"/>
    </location>
</feature>
<dbReference type="NCBIfam" id="TIGR00836">
    <property type="entry name" value="amt"/>
    <property type="match status" value="1"/>
</dbReference>
<keyword evidence="12" id="KW-1185">Reference proteome</keyword>
<feature type="chain" id="PRO_5047111429" description="Ammonium transporter" evidence="9">
    <location>
        <begin position="35"/>
        <end position="456"/>
    </location>
</feature>
<feature type="domain" description="Ammonium transporter AmtB-like" evidence="10">
    <location>
        <begin position="48"/>
        <end position="453"/>
    </location>
</feature>
<feature type="transmembrane region" description="Helical" evidence="8">
    <location>
        <begin position="404"/>
        <end position="426"/>
    </location>
</feature>
<feature type="signal peptide" evidence="9">
    <location>
        <begin position="1"/>
        <end position="34"/>
    </location>
</feature>
<feature type="transmembrane region" description="Helical" evidence="8">
    <location>
        <begin position="334"/>
        <end position="352"/>
    </location>
</feature>
<name>A0ABX1E7M0_9PROT</name>
<evidence type="ECO:0000256" key="7">
    <source>
        <dbReference type="ARBA" id="ARBA00023177"/>
    </source>
</evidence>
<evidence type="ECO:0000313" key="12">
    <source>
        <dbReference type="Proteomes" id="UP000787635"/>
    </source>
</evidence>
<dbReference type="Proteomes" id="UP000787635">
    <property type="component" value="Unassembled WGS sequence"/>
</dbReference>
<evidence type="ECO:0000256" key="3">
    <source>
        <dbReference type="ARBA" id="ARBA00022448"/>
    </source>
</evidence>
<dbReference type="SUPFAM" id="SSF111352">
    <property type="entry name" value="Ammonium transporter"/>
    <property type="match status" value="1"/>
</dbReference>
<feature type="transmembrane region" description="Helical" evidence="8">
    <location>
        <begin position="308"/>
        <end position="328"/>
    </location>
</feature>
<dbReference type="PANTHER" id="PTHR43029">
    <property type="entry name" value="AMMONIUM TRANSPORTER MEP2"/>
    <property type="match status" value="1"/>
</dbReference>
<reference evidence="11 12" key="1">
    <citation type="submission" date="2020-03" db="EMBL/GenBank/DDBJ databases">
        <title>Roseomonas selenitidurans sp. nov. isolated from urban soil.</title>
        <authorList>
            <person name="Liu H."/>
        </authorList>
    </citation>
    <scope>NUCLEOTIDE SEQUENCE [LARGE SCALE GENOMIC DNA]</scope>
    <source>
        <strain evidence="11 12">BU-1</strain>
    </source>
</reference>
<evidence type="ECO:0000256" key="8">
    <source>
        <dbReference type="RuleBase" id="RU362002"/>
    </source>
</evidence>
<comment type="subcellular location">
    <subcellularLocation>
        <location evidence="8">Cell membrane</location>
        <topology evidence="8">Multi-pass membrane protein</topology>
    </subcellularLocation>
    <subcellularLocation>
        <location evidence="1">Membrane</location>
        <topology evidence="1">Multi-pass membrane protein</topology>
    </subcellularLocation>
</comment>
<dbReference type="InterPro" id="IPR001905">
    <property type="entry name" value="Ammonium_transpt"/>
</dbReference>
<dbReference type="InterPro" id="IPR002229">
    <property type="entry name" value="RhesusRHD"/>
</dbReference>
<dbReference type="InterPro" id="IPR018047">
    <property type="entry name" value="Ammonium_transpt_CS"/>
</dbReference>
<dbReference type="Gene3D" id="1.10.3430.10">
    <property type="entry name" value="Ammonium transporter AmtB like domains"/>
    <property type="match status" value="1"/>
</dbReference>
<comment type="caution">
    <text evidence="11">The sequence shown here is derived from an EMBL/GenBank/DDBJ whole genome shotgun (WGS) entry which is preliminary data.</text>
</comment>
<comment type="similarity">
    <text evidence="2 8">Belongs to the ammonia transporter channel (TC 1.A.11.2) family.</text>
</comment>
<dbReference type="InterPro" id="IPR029020">
    <property type="entry name" value="Ammonium/urea_transptr"/>
</dbReference>
<dbReference type="Pfam" id="PF00909">
    <property type="entry name" value="Ammonium_transp"/>
    <property type="match status" value="1"/>
</dbReference>
<feature type="transmembrane region" description="Helical" evidence="8">
    <location>
        <begin position="50"/>
        <end position="71"/>
    </location>
</feature>
<evidence type="ECO:0000313" key="11">
    <source>
        <dbReference type="EMBL" id="NKC33200.1"/>
    </source>
</evidence>
<dbReference type="PANTHER" id="PTHR43029:SF10">
    <property type="entry name" value="AMMONIUM TRANSPORTER MEP2"/>
    <property type="match status" value="1"/>
</dbReference>
<organism evidence="11 12">
    <name type="scientific">Falsiroseomonas selenitidurans</name>
    <dbReference type="NCBI Taxonomy" id="2716335"/>
    <lineage>
        <taxon>Bacteria</taxon>
        <taxon>Pseudomonadati</taxon>
        <taxon>Pseudomonadota</taxon>
        <taxon>Alphaproteobacteria</taxon>
        <taxon>Acetobacterales</taxon>
        <taxon>Roseomonadaceae</taxon>
        <taxon>Falsiroseomonas</taxon>
    </lineage>
</organism>
<keyword evidence="3 8" id="KW-0813">Transport</keyword>
<keyword evidence="9" id="KW-0732">Signal</keyword>
<dbReference type="EMBL" id="JAAVNE010000040">
    <property type="protein sequence ID" value="NKC33200.1"/>
    <property type="molecule type" value="Genomic_DNA"/>
</dbReference>
<evidence type="ECO:0000256" key="6">
    <source>
        <dbReference type="ARBA" id="ARBA00023136"/>
    </source>
</evidence>
<dbReference type="PRINTS" id="PR00342">
    <property type="entry name" value="RHESUSRHD"/>
</dbReference>
<gene>
    <name evidence="11" type="ORF">HEQ75_20220</name>
</gene>
<proteinExistence type="inferred from homology"/>
<feature type="transmembrane region" description="Helical" evidence="8">
    <location>
        <begin position="203"/>
        <end position="233"/>
    </location>
</feature>
<evidence type="ECO:0000256" key="2">
    <source>
        <dbReference type="ARBA" id="ARBA00005887"/>
    </source>
</evidence>
<sequence length="456" mass="46710">MNTTAETRNGGMTKLARAAAMALPALLVAGAAFAQDAATPAIDTGDTAWMLTSSAIVLMMTVPGLALFYAGMVRKKNVLATMMQSFAICGLVGVLWMVLGYSLAFGEGNAYIGDVSKLFLSGMGTGWDAPFTLGSGDAAVATTIPESVFVMFQMTFAIITAALITGAVADRMKFSALMVFVTLWTLLVYSPVAHWVWHPNGWIFALGALDFAGGTVVHINAGVAGLVAAVVLGKRVGYGTDNMSPYNLAFAVIGAAMLWVGWFGFNAGSAVGAGARAGMAMLVTQVAAAGAVLAWLVAEWAVKGKPSVLGAISGAVAGLVAITPAAGFVLPGSALIIGVVAGLAGFWGATALKHWCGYDDSLDAFGVHGICGIAGALLTGVFAYGPLSGTPASPDGISGSFDQFMLQVYAVAAVFVFTGVATFILLKIVDAIVGLRVTEEEEREGLDVVLHGERLG</sequence>
<accession>A0ABX1E7M0</accession>
<keyword evidence="6 8" id="KW-0472">Membrane</keyword>
<evidence type="ECO:0000256" key="5">
    <source>
        <dbReference type="ARBA" id="ARBA00022989"/>
    </source>
</evidence>
<feature type="transmembrane region" description="Helical" evidence="8">
    <location>
        <begin position="78"/>
        <end position="99"/>
    </location>
</feature>
<feature type="transmembrane region" description="Helical" evidence="8">
    <location>
        <begin position="148"/>
        <end position="169"/>
    </location>
</feature>
<keyword evidence="4 8" id="KW-0812">Transmembrane</keyword>
<evidence type="ECO:0000256" key="4">
    <source>
        <dbReference type="ARBA" id="ARBA00022692"/>
    </source>
</evidence>
<keyword evidence="5 8" id="KW-1133">Transmembrane helix</keyword>
<evidence type="ECO:0000256" key="1">
    <source>
        <dbReference type="ARBA" id="ARBA00004141"/>
    </source>
</evidence>
<keyword evidence="7 8" id="KW-0924">Ammonia transport</keyword>
<dbReference type="PROSITE" id="PS01219">
    <property type="entry name" value="AMMONIUM_TRANSP"/>
    <property type="match status" value="1"/>
</dbReference>